<dbReference type="RefSeq" id="XP_051361925.1">
    <property type="nucleotide sequence ID" value="XM_051506795.1"/>
</dbReference>
<keyword evidence="1" id="KW-0175">Coiled coil</keyword>
<proteinExistence type="predicted"/>
<feature type="coiled-coil region" evidence="1">
    <location>
        <begin position="36"/>
        <end position="63"/>
    </location>
</feature>
<reference evidence="2" key="1">
    <citation type="journal article" date="2021" name="J Fungi (Basel)">
        <title>Genomic and Metabolomic Analyses of the Marine Fungus Emericellopsis cladophorae: Insights into Saltwater Adaptability Mechanisms and Its Biosynthetic Potential.</title>
        <authorList>
            <person name="Goncalves M.F.M."/>
            <person name="Hilario S."/>
            <person name="Van de Peer Y."/>
            <person name="Esteves A.C."/>
            <person name="Alves A."/>
        </authorList>
    </citation>
    <scope>NUCLEOTIDE SEQUENCE</scope>
    <source>
        <strain evidence="2">MUM 19.33</strain>
    </source>
</reference>
<accession>A0A9Q0BEB7</accession>
<dbReference type="EMBL" id="JAGIXG020000025">
    <property type="protein sequence ID" value="KAI6781069.1"/>
    <property type="molecule type" value="Genomic_DNA"/>
</dbReference>
<reference evidence="2" key="2">
    <citation type="submission" date="2022-07" db="EMBL/GenBank/DDBJ databases">
        <authorList>
            <person name="Goncalves M.F.M."/>
            <person name="Hilario S."/>
            <person name="Van De Peer Y."/>
            <person name="Esteves A.C."/>
            <person name="Alves A."/>
        </authorList>
    </citation>
    <scope>NUCLEOTIDE SEQUENCE</scope>
    <source>
        <strain evidence="2">MUM 19.33</strain>
    </source>
</reference>
<sequence>MPPRAKRTQQSADYDSDIDGIFQAQQRIRELKKEQNGEIQKVVGETEAQLEKLQNRILTTMDEKHKQRHDRSCGSWHQQLTAQYSAKNHATDIAKLAESVERRAEIEREIIRFTKAMSSKMHELETMMLEAYDHRVKTAKECIGHG</sequence>
<name>A0A9Q0BEB7_9HYPO</name>
<gene>
    <name evidence="2" type="ORF">J7T54_003236</name>
</gene>
<dbReference type="OrthoDB" id="4923153at2759"/>
<dbReference type="Proteomes" id="UP001055219">
    <property type="component" value="Unassembled WGS sequence"/>
</dbReference>
<evidence type="ECO:0000313" key="2">
    <source>
        <dbReference type="EMBL" id="KAI6781069.1"/>
    </source>
</evidence>
<protein>
    <submittedName>
        <fullName evidence="2">Uncharacterized protein</fullName>
    </submittedName>
</protein>
<evidence type="ECO:0000256" key="1">
    <source>
        <dbReference type="SAM" id="Coils"/>
    </source>
</evidence>
<dbReference type="AlphaFoldDB" id="A0A9Q0BEB7"/>
<organism evidence="2 3">
    <name type="scientific">Emericellopsis cladophorae</name>
    <dbReference type="NCBI Taxonomy" id="2686198"/>
    <lineage>
        <taxon>Eukaryota</taxon>
        <taxon>Fungi</taxon>
        <taxon>Dikarya</taxon>
        <taxon>Ascomycota</taxon>
        <taxon>Pezizomycotina</taxon>
        <taxon>Sordariomycetes</taxon>
        <taxon>Hypocreomycetidae</taxon>
        <taxon>Hypocreales</taxon>
        <taxon>Bionectriaceae</taxon>
        <taxon>Emericellopsis</taxon>
    </lineage>
</organism>
<dbReference type="GeneID" id="75829739"/>
<keyword evidence="3" id="KW-1185">Reference proteome</keyword>
<comment type="caution">
    <text evidence="2">The sequence shown here is derived from an EMBL/GenBank/DDBJ whole genome shotgun (WGS) entry which is preliminary data.</text>
</comment>
<evidence type="ECO:0000313" key="3">
    <source>
        <dbReference type="Proteomes" id="UP001055219"/>
    </source>
</evidence>